<dbReference type="CDD" id="cd15832">
    <property type="entry name" value="SNAP"/>
    <property type="match status" value="1"/>
</dbReference>
<evidence type="ECO:0000256" key="2">
    <source>
        <dbReference type="ARBA" id="ARBA00022448"/>
    </source>
</evidence>
<proteinExistence type="inferred from homology"/>
<dbReference type="SUPFAM" id="SSF48452">
    <property type="entry name" value="TPR-like"/>
    <property type="match status" value="1"/>
</dbReference>
<dbReference type="GO" id="GO:0005774">
    <property type="term" value="C:vacuolar membrane"/>
    <property type="evidence" value="ECO:0007669"/>
    <property type="project" value="TreeGrafter"/>
</dbReference>
<dbReference type="HOGENOM" id="CLU_046329_0_2_1"/>
<dbReference type="EMBL" id="CAFZ01000012">
    <property type="protein sequence ID" value="CCA67306.1"/>
    <property type="molecule type" value="Genomic_DNA"/>
</dbReference>
<comment type="function">
    <text evidence="4">Required for vesicular transport between the endoplasmic reticulum and the Golgi apparatus.</text>
</comment>
<dbReference type="GO" id="GO:0031201">
    <property type="term" value="C:SNARE complex"/>
    <property type="evidence" value="ECO:0007669"/>
    <property type="project" value="TreeGrafter"/>
</dbReference>
<keyword evidence="3 4" id="KW-0653">Protein transport</keyword>
<dbReference type="InterPro" id="IPR011990">
    <property type="entry name" value="TPR-like_helical_dom_sf"/>
</dbReference>
<evidence type="ECO:0000313" key="6">
    <source>
        <dbReference type="Proteomes" id="UP000007148"/>
    </source>
</evidence>
<evidence type="ECO:0000313" key="5">
    <source>
        <dbReference type="EMBL" id="CCA67306.1"/>
    </source>
</evidence>
<gene>
    <name evidence="5" type="ORF">PIIN_01139</name>
</gene>
<dbReference type="InterPro" id="IPR000744">
    <property type="entry name" value="NSF_attach"/>
</dbReference>
<evidence type="ECO:0000256" key="3">
    <source>
        <dbReference type="ARBA" id="ARBA00022927"/>
    </source>
</evidence>
<evidence type="ECO:0000256" key="4">
    <source>
        <dbReference type="RuleBase" id="RU367013"/>
    </source>
</evidence>
<dbReference type="FunCoup" id="G4T7K7">
    <property type="interactions" value="333"/>
</dbReference>
<dbReference type="GO" id="GO:0019905">
    <property type="term" value="F:syntaxin binding"/>
    <property type="evidence" value="ECO:0007669"/>
    <property type="project" value="TreeGrafter"/>
</dbReference>
<dbReference type="PANTHER" id="PTHR13768">
    <property type="entry name" value="SOLUBLE NSF ATTACHMENT PROTEIN SNAP"/>
    <property type="match status" value="1"/>
</dbReference>
<comment type="caution">
    <text evidence="5">The sequence shown here is derived from an EMBL/GenBank/DDBJ whole genome shotgun (WGS) entry which is preliminary data.</text>
</comment>
<dbReference type="OMA" id="WSVKEYL"/>
<dbReference type="STRING" id="1109443.G4T7K7"/>
<accession>G4T7K7</accession>
<dbReference type="Pfam" id="PF14938">
    <property type="entry name" value="SNAP"/>
    <property type="match status" value="1"/>
</dbReference>
<protein>
    <submittedName>
        <fullName evidence="5">Probable SEC17-transport vesicle fusion protein</fullName>
    </submittedName>
</protein>
<reference evidence="5 6" key="1">
    <citation type="journal article" date="2011" name="PLoS Pathog.">
        <title>Endophytic Life Strategies Decoded by Genome and Transcriptome Analyses of the Mutualistic Root Symbiont Piriformospora indica.</title>
        <authorList>
            <person name="Zuccaro A."/>
            <person name="Lahrmann U."/>
            <person name="Guldener U."/>
            <person name="Langen G."/>
            <person name="Pfiffi S."/>
            <person name="Biedenkopf D."/>
            <person name="Wong P."/>
            <person name="Samans B."/>
            <person name="Grimm C."/>
            <person name="Basiewicz M."/>
            <person name="Murat C."/>
            <person name="Martin F."/>
            <person name="Kogel K.H."/>
        </authorList>
    </citation>
    <scope>NUCLEOTIDE SEQUENCE [LARGE SCALE GENOMIC DNA]</scope>
    <source>
        <strain evidence="5 6">DSM 11827</strain>
    </source>
</reference>
<dbReference type="GO" id="GO:0035494">
    <property type="term" value="P:SNARE complex disassembly"/>
    <property type="evidence" value="ECO:0007669"/>
    <property type="project" value="TreeGrafter"/>
</dbReference>
<dbReference type="PANTHER" id="PTHR13768:SF8">
    <property type="entry name" value="ALPHA-SOLUBLE NSF ATTACHMENT PROTEIN"/>
    <property type="match status" value="1"/>
</dbReference>
<keyword evidence="4" id="KW-0472">Membrane</keyword>
<dbReference type="InParanoid" id="G4T7K7"/>
<evidence type="ECO:0000256" key="1">
    <source>
        <dbReference type="ARBA" id="ARBA00010050"/>
    </source>
</evidence>
<dbReference type="OrthoDB" id="9984275at2759"/>
<dbReference type="eggNOG" id="KOG1586">
    <property type="taxonomic scope" value="Eukaryota"/>
</dbReference>
<comment type="similarity">
    <text evidence="1 4">Belongs to the SNAP family.</text>
</comment>
<name>G4T7K7_SERID</name>
<keyword evidence="2 4" id="KW-0813">Transport</keyword>
<dbReference type="GO" id="GO:0005483">
    <property type="term" value="F:soluble NSF attachment protein activity"/>
    <property type="evidence" value="ECO:0007669"/>
    <property type="project" value="TreeGrafter"/>
</dbReference>
<organism evidence="5 6">
    <name type="scientific">Serendipita indica (strain DSM 11827)</name>
    <name type="common">Root endophyte fungus</name>
    <name type="synonym">Piriformospora indica</name>
    <dbReference type="NCBI Taxonomy" id="1109443"/>
    <lineage>
        <taxon>Eukaryota</taxon>
        <taxon>Fungi</taxon>
        <taxon>Dikarya</taxon>
        <taxon>Basidiomycota</taxon>
        <taxon>Agaricomycotina</taxon>
        <taxon>Agaricomycetes</taxon>
        <taxon>Sebacinales</taxon>
        <taxon>Serendipitaceae</taxon>
        <taxon>Serendipita</taxon>
    </lineage>
</organism>
<keyword evidence="6" id="KW-1185">Reference proteome</keyword>
<dbReference type="AlphaFoldDB" id="G4T7K7"/>
<dbReference type="Proteomes" id="UP000007148">
    <property type="component" value="Unassembled WGS sequence"/>
</dbReference>
<dbReference type="GO" id="GO:0006886">
    <property type="term" value="P:intracellular protein transport"/>
    <property type="evidence" value="ECO:0007669"/>
    <property type="project" value="UniProtKB-UniRule"/>
</dbReference>
<comment type="subcellular location">
    <subcellularLocation>
        <location evidence="4">Membrane</location>
        <topology evidence="4">Peripheral membrane protein</topology>
    </subcellularLocation>
</comment>
<sequence length="301" mass="33705">MAATSQAVSLLLKAQKSLEKASSSASSGFSKWFSSSSANYEATGDLFQQSGNQFKLEKRYKEAGDAFKEEAKCREAMGDDARNEAANAWWQAAKAYKQGFPDLAVDALSHTIKHFCATGKFRQAADREKEIAQIYVKELNDVKRGCESYDQAAEWYDQEDSKATATSCRRDAADLYAELGEYDLAIERYRKVADSYMDSPLTRFNVKEIWLREGLCALAKGDYAQASNLLARTRTVDPTFQTTREAKFLSTLTDAVSQGDVEMFTNALVEWDHVSKLDNWKTAILLAAKAKLLSAEQDDYR</sequence>
<dbReference type="Gene3D" id="1.25.40.10">
    <property type="entry name" value="Tetratricopeptide repeat domain"/>
    <property type="match status" value="1"/>
</dbReference>
<keyword evidence="4" id="KW-0931">ER-Golgi transport</keyword>
<dbReference type="PRINTS" id="PR00448">
    <property type="entry name" value="NSFATTACHMNT"/>
</dbReference>